<feature type="signal peptide" evidence="2">
    <location>
        <begin position="1"/>
        <end position="20"/>
    </location>
</feature>
<dbReference type="PANTHER" id="PTHR12558:SF13">
    <property type="entry name" value="CELL DIVISION CYCLE PROTEIN 27 HOMOLOG"/>
    <property type="match status" value="1"/>
</dbReference>
<evidence type="ECO:0000256" key="2">
    <source>
        <dbReference type="SAM" id="SignalP"/>
    </source>
</evidence>
<accession>A0A8J7C2S6</accession>
<gene>
    <name evidence="3" type="ORF">IFK94_09775</name>
</gene>
<dbReference type="SMART" id="SM00028">
    <property type="entry name" value="TPR"/>
    <property type="match status" value="4"/>
</dbReference>
<keyword evidence="2" id="KW-0732">Signal</keyword>
<protein>
    <submittedName>
        <fullName evidence="3">Tetratricopeptide repeat protein</fullName>
    </submittedName>
</protein>
<dbReference type="PROSITE" id="PS50005">
    <property type="entry name" value="TPR"/>
    <property type="match status" value="1"/>
</dbReference>
<proteinExistence type="predicted"/>
<evidence type="ECO:0000256" key="1">
    <source>
        <dbReference type="PROSITE-ProRule" id="PRU00339"/>
    </source>
</evidence>
<dbReference type="AlphaFoldDB" id="A0A8J7C2S6"/>
<feature type="repeat" description="TPR" evidence="1">
    <location>
        <begin position="386"/>
        <end position="419"/>
    </location>
</feature>
<name>A0A8J7C2S6_9BACT</name>
<keyword evidence="1" id="KW-0802">TPR repeat</keyword>
<organism evidence="3 4">
    <name type="scientific">Candidatus Polarisedimenticola svalbardensis</name>
    <dbReference type="NCBI Taxonomy" id="2886004"/>
    <lineage>
        <taxon>Bacteria</taxon>
        <taxon>Pseudomonadati</taxon>
        <taxon>Acidobacteriota</taxon>
        <taxon>Candidatus Polarisedimenticolia</taxon>
        <taxon>Candidatus Polarisedimenticolales</taxon>
        <taxon>Candidatus Polarisedimenticolaceae</taxon>
        <taxon>Candidatus Polarisedimenticola</taxon>
    </lineage>
</organism>
<dbReference type="InterPro" id="IPR011990">
    <property type="entry name" value="TPR-like_helical_dom_sf"/>
</dbReference>
<dbReference type="Gene3D" id="1.25.40.10">
    <property type="entry name" value="Tetratricopeptide repeat domain"/>
    <property type="match status" value="2"/>
</dbReference>
<evidence type="ECO:0000313" key="4">
    <source>
        <dbReference type="Proteomes" id="UP000648239"/>
    </source>
</evidence>
<dbReference type="InterPro" id="IPR019734">
    <property type="entry name" value="TPR_rpt"/>
</dbReference>
<reference evidence="3 4" key="1">
    <citation type="submission" date="2020-08" db="EMBL/GenBank/DDBJ databases">
        <title>Acidobacteriota in marine sediments use diverse sulfur dissimilation pathways.</title>
        <authorList>
            <person name="Wasmund K."/>
        </authorList>
    </citation>
    <scope>NUCLEOTIDE SEQUENCE [LARGE SCALE GENOMIC DNA]</scope>
    <source>
        <strain evidence="3">MAG AM4</strain>
    </source>
</reference>
<dbReference type="Pfam" id="PF13432">
    <property type="entry name" value="TPR_16"/>
    <property type="match status" value="1"/>
</dbReference>
<feature type="chain" id="PRO_5035148384" evidence="2">
    <location>
        <begin position="21"/>
        <end position="454"/>
    </location>
</feature>
<comment type="caution">
    <text evidence="3">The sequence shown here is derived from an EMBL/GenBank/DDBJ whole genome shotgun (WGS) entry which is preliminary data.</text>
</comment>
<dbReference type="PANTHER" id="PTHR12558">
    <property type="entry name" value="CELL DIVISION CYCLE 16,23,27"/>
    <property type="match status" value="1"/>
</dbReference>
<dbReference type="SUPFAM" id="SSF48452">
    <property type="entry name" value="TPR-like"/>
    <property type="match status" value="1"/>
</dbReference>
<dbReference type="EMBL" id="JACXWD010000030">
    <property type="protein sequence ID" value="MBD3868401.1"/>
    <property type="molecule type" value="Genomic_DNA"/>
</dbReference>
<dbReference type="Proteomes" id="UP000648239">
    <property type="component" value="Unassembled WGS sequence"/>
</dbReference>
<sequence>MRISRFILLACLIVPTFAVAEPPEEPPSVPPLEYVRLMRQARIAEDLEQPEAALLILREALSLYPEEITVLTAMMSFHRRNNVSDEDTLKWRQMLLERLSNREKTLPPGTLGFLARNPDASEEESTEILDALRKRTAGVDPDPMILRHIAVLETRLELLEEARVTLGRLLQIDPSRALRMDCLSLDMHLEQWDGAAATMKTILETDDTPYYRGVYIYLLGKMGNYDEILRQTEIMESGEPGDLKVIRGWLDRLLLRVAWDLRDAGKDAEAGELFRRILAGNPGHREARTTLLHLYSSEEEKSTRQEQLNVRWENETNYSMLLGEGVNRVAAGDYEGGYDLLERAAARKPREEAVWYNLGLAAMQLKRWETAERAFVNASRLNRSRMESVLYYGAALQELGRFEEAIVQLNNVQEMNPDTDIPEVHFYLYRCYRGLQNAQAAARELTLYNESRRE</sequence>
<evidence type="ECO:0000313" key="3">
    <source>
        <dbReference type="EMBL" id="MBD3868401.1"/>
    </source>
</evidence>